<proteinExistence type="predicted"/>
<gene>
    <name evidence="1" type="ORF">Prudu_004903</name>
</gene>
<dbReference type="AlphaFoldDB" id="A0A4Y1QWJ2"/>
<organism evidence="1">
    <name type="scientific">Prunus dulcis</name>
    <name type="common">Almond</name>
    <name type="synonym">Amygdalus dulcis</name>
    <dbReference type="NCBI Taxonomy" id="3755"/>
    <lineage>
        <taxon>Eukaryota</taxon>
        <taxon>Viridiplantae</taxon>
        <taxon>Streptophyta</taxon>
        <taxon>Embryophyta</taxon>
        <taxon>Tracheophyta</taxon>
        <taxon>Spermatophyta</taxon>
        <taxon>Magnoliopsida</taxon>
        <taxon>eudicotyledons</taxon>
        <taxon>Gunneridae</taxon>
        <taxon>Pentapetalae</taxon>
        <taxon>rosids</taxon>
        <taxon>fabids</taxon>
        <taxon>Rosales</taxon>
        <taxon>Rosaceae</taxon>
        <taxon>Amygdaloideae</taxon>
        <taxon>Amygdaleae</taxon>
        <taxon>Prunus</taxon>
    </lineage>
</organism>
<dbReference type="PANTHER" id="PTHR36482:SF5">
    <property type="entry name" value="23 KDA JASMONATE-INDUCED PROTEIN-LIKE"/>
    <property type="match status" value="1"/>
</dbReference>
<dbReference type="InterPro" id="IPR049065">
    <property type="entry name" value="Nakanori"/>
</dbReference>
<reference evidence="1" key="1">
    <citation type="journal article" date="2019" name="Science">
        <title>Mutation of a bHLH transcription factor allowed almond domestication.</title>
        <authorList>
            <person name="Sanchez-Perez R."/>
            <person name="Pavan S."/>
            <person name="Mazzeo R."/>
            <person name="Moldovan C."/>
            <person name="Aiese Cigliano R."/>
            <person name="Del Cueto J."/>
            <person name="Ricciardi F."/>
            <person name="Lotti C."/>
            <person name="Ricciardi L."/>
            <person name="Dicenta F."/>
            <person name="Lopez-Marques R.L."/>
            <person name="Lindberg Moller B."/>
        </authorList>
    </citation>
    <scope>NUCLEOTIDE SEQUENCE</scope>
</reference>
<name>A0A4Y1QWJ2_PRUDU</name>
<accession>A0A4Y1QWJ2</accession>
<dbReference type="PANTHER" id="PTHR36482">
    <property type="entry name" value="OSJNBA0024J22.15 PROTEIN"/>
    <property type="match status" value="1"/>
</dbReference>
<protein>
    <submittedName>
        <fullName evidence="1">Uncharacterized protein</fullName>
    </submittedName>
</protein>
<dbReference type="Pfam" id="PF21230">
    <property type="entry name" value="Nakanori"/>
    <property type="match status" value="1"/>
</dbReference>
<dbReference type="InterPro" id="IPR053085">
    <property type="entry name" value="Jasmonate-induced_protein"/>
</dbReference>
<dbReference type="EMBL" id="AP019297">
    <property type="protein sequence ID" value="BBG96177.1"/>
    <property type="molecule type" value="Genomic_DNA"/>
</dbReference>
<sequence>MDVEGWRTYIEPAMPSNVFGTPFTDQTVQALPEYIGKKIGRKERAHVALNMENAEGKDINARNYFPHFALFTMPRGHNKTCWYGNIGRAPYPTQIANGQWGAFLHVIKTSGMATGGSVAAVAYRGKNNNGNNCDWLLGWRNPWNGPLSTSTNKVYTEIREARHYEPAGVWPGVYNRLVGSGVCSSGTWNGCFSTISSGCSTSPTVEALLTSEDA</sequence>
<evidence type="ECO:0000313" key="1">
    <source>
        <dbReference type="EMBL" id="BBG96177.1"/>
    </source>
</evidence>